<evidence type="ECO:0000259" key="7">
    <source>
        <dbReference type="Pfam" id="PF01619"/>
    </source>
</evidence>
<dbReference type="InterPro" id="IPR015659">
    <property type="entry name" value="Proline_oxidase"/>
</dbReference>
<sequence>MIGMYRPCLQRTTRPFSSVKATTTFFNHSIARAPFQQQHRLPLQRASFHHGFTKHTSLGTNGRRVMMTSIAAAATLVTAGTLLYPSNSPKKYVQAEAQTMAMPSSSLSSFSPSTASRTIHDLLDENNRTALDARSTEELLVGLFVYKLCTFPWIVDLAPYAISLAEKLHLESVVYAFVKQTFFRQFCGGETPEECVASMDRLAQSGIQCILDLSIEADLHLEQADVPQMYDELSQPLGKWWRQEQSADVVVTMTEHCVRTAARGSTLNAAQTDDGPALATEGTGTGAFAAIKVTAFAPPELLLRLNHVITKMEHIFQAHQVNGFVGSAALKDVVSQVLPPPRSEQQEQQRDALIEYMHQHQPNIDAIMFSQLFNLQGTSRDVWWVASKEAQEADTLLTNDELDAYDRMVNRLDQVCSLAHRHRVGIMVDAEQSYFQEAIDHVAMNLQAKYNRRDEQDHIPTVYNTYQMYTKAAQAKLERDVELARRDNFAFAAKLVRGAYMVSERKRAMQLGYPSPIHDTLEDTHASFNGGVRFLLGRLHEHQESTHHSLSANTAPIVFMVASHNRDSIVQTVEEMDRQGVSPNSGVVHFGQLFGMQDQISYSLGKNGYSIYKYLPYGMIDEVIPYLLRRAQENQSVMGGVSKERVMMWNELKDRVKHRLGGSAPATSSVMATASVAVNATATASSGPGSSTPDDVEGPIQTTTA</sequence>
<accession>A0A163JZM1</accession>
<comment type="function">
    <text evidence="5">Converts proline to delta-1-pyrroline-5-carboxylate.</text>
</comment>
<name>A0A163JZM1_ABSGL</name>
<evidence type="ECO:0000256" key="6">
    <source>
        <dbReference type="SAM" id="MobiDB-lite"/>
    </source>
</evidence>
<keyword evidence="5" id="KW-0274">FAD</keyword>
<dbReference type="InterPro" id="IPR029041">
    <property type="entry name" value="FAD-linked_oxidoreductase-like"/>
</dbReference>
<proteinExistence type="inferred from homology"/>
<evidence type="ECO:0000313" key="8">
    <source>
        <dbReference type="EMBL" id="SAM04435.1"/>
    </source>
</evidence>
<dbReference type="PANTHER" id="PTHR13914">
    <property type="entry name" value="PROLINE OXIDASE"/>
    <property type="match status" value="1"/>
</dbReference>
<keyword evidence="3 5" id="KW-0560">Oxidoreductase</keyword>
<evidence type="ECO:0000256" key="2">
    <source>
        <dbReference type="ARBA" id="ARBA00012695"/>
    </source>
</evidence>
<dbReference type="AlphaFoldDB" id="A0A163JZM1"/>
<comment type="catalytic activity">
    <reaction evidence="5">
        <text>L-proline + a quinone = (S)-1-pyrroline-5-carboxylate + a quinol + H(+)</text>
        <dbReference type="Rhea" id="RHEA:23784"/>
        <dbReference type="ChEBI" id="CHEBI:15378"/>
        <dbReference type="ChEBI" id="CHEBI:17388"/>
        <dbReference type="ChEBI" id="CHEBI:24646"/>
        <dbReference type="ChEBI" id="CHEBI:60039"/>
        <dbReference type="ChEBI" id="CHEBI:132124"/>
        <dbReference type="EC" id="1.5.5.2"/>
    </reaction>
</comment>
<dbReference type="OMA" id="WFTRKKG"/>
<evidence type="ECO:0000313" key="9">
    <source>
        <dbReference type="Proteomes" id="UP000078561"/>
    </source>
</evidence>
<keyword evidence="9" id="KW-1185">Reference proteome</keyword>
<dbReference type="GO" id="GO:0071949">
    <property type="term" value="F:FAD binding"/>
    <property type="evidence" value="ECO:0007669"/>
    <property type="project" value="TreeGrafter"/>
</dbReference>
<gene>
    <name evidence="8" type="primary">ABSGL_10299.1 scaffold 11921</name>
</gene>
<dbReference type="OrthoDB" id="5464at2759"/>
<dbReference type="InParanoid" id="A0A163JZM1"/>
<dbReference type="EMBL" id="LT554386">
    <property type="protein sequence ID" value="SAM04435.1"/>
    <property type="molecule type" value="Genomic_DNA"/>
</dbReference>
<protein>
    <recommendedName>
        <fullName evidence="2 5">Proline dehydrogenase</fullName>
        <ecNumber evidence="2 5">1.5.5.2</ecNumber>
    </recommendedName>
</protein>
<dbReference type="GO" id="GO:0005739">
    <property type="term" value="C:mitochondrion"/>
    <property type="evidence" value="ECO:0007669"/>
    <property type="project" value="TreeGrafter"/>
</dbReference>
<dbReference type="EC" id="1.5.5.2" evidence="2 5"/>
<dbReference type="Pfam" id="PF01619">
    <property type="entry name" value="Pro_dh"/>
    <property type="match status" value="1"/>
</dbReference>
<reference evidence="8" key="1">
    <citation type="submission" date="2016-04" db="EMBL/GenBank/DDBJ databases">
        <authorList>
            <person name="Evans L.H."/>
            <person name="Alamgir A."/>
            <person name="Owens N."/>
            <person name="Weber N.D."/>
            <person name="Virtaneva K."/>
            <person name="Barbian K."/>
            <person name="Babar A."/>
            <person name="Rosenke K."/>
        </authorList>
    </citation>
    <scope>NUCLEOTIDE SEQUENCE [LARGE SCALE GENOMIC DNA]</scope>
    <source>
        <strain evidence="8">CBS 101.48</strain>
    </source>
</reference>
<organism evidence="8">
    <name type="scientific">Absidia glauca</name>
    <name type="common">Pin mould</name>
    <dbReference type="NCBI Taxonomy" id="4829"/>
    <lineage>
        <taxon>Eukaryota</taxon>
        <taxon>Fungi</taxon>
        <taxon>Fungi incertae sedis</taxon>
        <taxon>Mucoromycota</taxon>
        <taxon>Mucoromycotina</taxon>
        <taxon>Mucoromycetes</taxon>
        <taxon>Mucorales</taxon>
        <taxon>Cunninghamellaceae</taxon>
        <taxon>Absidia</taxon>
    </lineage>
</organism>
<feature type="compositionally biased region" description="Low complexity" evidence="6">
    <location>
        <begin position="682"/>
        <end position="693"/>
    </location>
</feature>
<comment type="similarity">
    <text evidence="1 5">Belongs to the proline oxidase family.</text>
</comment>
<dbReference type="SUPFAM" id="SSF51730">
    <property type="entry name" value="FAD-linked oxidoreductase"/>
    <property type="match status" value="1"/>
</dbReference>
<dbReference type="Proteomes" id="UP000078561">
    <property type="component" value="Unassembled WGS sequence"/>
</dbReference>
<dbReference type="InterPro" id="IPR002872">
    <property type="entry name" value="Proline_DH_dom"/>
</dbReference>
<feature type="domain" description="Proline dehydrogenase" evidence="7">
    <location>
        <begin position="269"/>
        <end position="641"/>
    </location>
</feature>
<dbReference type="GO" id="GO:0010133">
    <property type="term" value="P:L-proline catabolic process to L-glutamate"/>
    <property type="evidence" value="ECO:0007669"/>
    <property type="project" value="TreeGrafter"/>
</dbReference>
<evidence type="ECO:0000256" key="3">
    <source>
        <dbReference type="ARBA" id="ARBA00023002"/>
    </source>
</evidence>
<evidence type="ECO:0000256" key="5">
    <source>
        <dbReference type="RuleBase" id="RU364054"/>
    </source>
</evidence>
<dbReference type="STRING" id="4829.A0A163JZM1"/>
<evidence type="ECO:0000256" key="4">
    <source>
        <dbReference type="ARBA" id="ARBA00023062"/>
    </source>
</evidence>
<dbReference type="FunCoup" id="A0A163JZM1">
    <property type="interactions" value="402"/>
</dbReference>
<comment type="cofactor">
    <cofactor evidence="5">
        <name>FAD</name>
        <dbReference type="ChEBI" id="CHEBI:57692"/>
    </cofactor>
</comment>
<dbReference type="PANTHER" id="PTHR13914:SF0">
    <property type="entry name" value="PROLINE DEHYDROGENASE 1, MITOCHONDRIAL"/>
    <property type="match status" value="1"/>
</dbReference>
<keyword evidence="5" id="KW-0285">Flavoprotein</keyword>
<keyword evidence="4 5" id="KW-0642">Proline metabolism</keyword>
<dbReference type="GO" id="GO:0004657">
    <property type="term" value="F:proline dehydrogenase activity"/>
    <property type="evidence" value="ECO:0007669"/>
    <property type="project" value="UniProtKB-EC"/>
</dbReference>
<dbReference type="Gene3D" id="3.20.20.220">
    <property type="match status" value="2"/>
</dbReference>
<evidence type="ECO:0000256" key="1">
    <source>
        <dbReference type="ARBA" id="ARBA00005869"/>
    </source>
</evidence>
<feature type="region of interest" description="Disordered" evidence="6">
    <location>
        <begin position="682"/>
        <end position="705"/>
    </location>
</feature>